<dbReference type="AlphaFoldDB" id="A0A2U2B735"/>
<name>A0A2U2B735_9BACT</name>
<dbReference type="Proteomes" id="UP000244956">
    <property type="component" value="Unassembled WGS sequence"/>
</dbReference>
<organism evidence="1 2">
    <name type="scientific">Marinilabilia rubra</name>
    <dbReference type="NCBI Taxonomy" id="2162893"/>
    <lineage>
        <taxon>Bacteria</taxon>
        <taxon>Pseudomonadati</taxon>
        <taxon>Bacteroidota</taxon>
        <taxon>Bacteroidia</taxon>
        <taxon>Marinilabiliales</taxon>
        <taxon>Marinilabiliaceae</taxon>
        <taxon>Marinilabilia</taxon>
    </lineage>
</organism>
<gene>
    <name evidence="1" type="ORF">DDZ16_12815</name>
</gene>
<protein>
    <submittedName>
        <fullName evidence="1">Uncharacterized protein</fullName>
    </submittedName>
</protein>
<comment type="caution">
    <text evidence="1">The sequence shown here is derived from an EMBL/GenBank/DDBJ whole genome shotgun (WGS) entry which is preliminary data.</text>
</comment>
<reference evidence="1 2" key="1">
    <citation type="submission" date="2018-05" db="EMBL/GenBank/DDBJ databases">
        <title>Marinilabilia rubrum sp. nov., isolated from saltern sediment.</title>
        <authorList>
            <person name="Zhang R."/>
        </authorList>
    </citation>
    <scope>NUCLEOTIDE SEQUENCE [LARGE SCALE GENOMIC DNA]</scope>
    <source>
        <strain evidence="1 2">WTE16</strain>
    </source>
</reference>
<dbReference type="RefSeq" id="WP_109264877.1">
    <property type="nucleotide sequence ID" value="NZ_QEWP01000010.1"/>
</dbReference>
<evidence type="ECO:0000313" key="2">
    <source>
        <dbReference type="Proteomes" id="UP000244956"/>
    </source>
</evidence>
<evidence type="ECO:0000313" key="1">
    <source>
        <dbReference type="EMBL" id="PWD98878.1"/>
    </source>
</evidence>
<sequence length="115" mass="13029">MVISEGTSYNVKVDGTWKEEKGAAWHSKEMELVINCPQGFLGTLLVHFYDWNHNGRSGLLEFEGRKAKLGNHEEGEWVKFHVMREDSNDGKLVLKSKVNSGPNLMITKVVLLNDN</sequence>
<proteinExistence type="predicted"/>
<keyword evidence="2" id="KW-1185">Reference proteome</keyword>
<dbReference type="EMBL" id="QEWP01000010">
    <property type="protein sequence ID" value="PWD98878.1"/>
    <property type="molecule type" value="Genomic_DNA"/>
</dbReference>
<accession>A0A2U2B735</accession>